<dbReference type="STRING" id="9568.ENSMLEP00000009941"/>
<proteinExistence type="predicted"/>
<feature type="domain" description="SHQ1-like CS" evidence="1">
    <location>
        <begin position="9"/>
        <end position="56"/>
    </location>
</feature>
<reference evidence="2" key="2">
    <citation type="submission" date="2025-09" db="UniProtKB">
        <authorList>
            <consortium name="Ensembl"/>
        </authorList>
    </citation>
    <scope>IDENTIFICATION</scope>
</reference>
<dbReference type="Pfam" id="PF21413">
    <property type="entry name" value="SHQ1-like_CS"/>
    <property type="match status" value="1"/>
</dbReference>
<reference evidence="2" key="1">
    <citation type="submission" date="2025-08" db="UniProtKB">
        <authorList>
            <consortium name="Ensembl"/>
        </authorList>
    </citation>
    <scope>IDENTIFICATION</scope>
</reference>
<organism evidence="2 3">
    <name type="scientific">Mandrillus leucophaeus</name>
    <name type="common">Drill</name>
    <name type="synonym">Papio leucophaeus</name>
    <dbReference type="NCBI Taxonomy" id="9568"/>
    <lineage>
        <taxon>Eukaryota</taxon>
        <taxon>Metazoa</taxon>
        <taxon>Chordata</taxon>
        <taxon>Craniata</taxon>
        <taxon>Vertebrata</taxon>
        <taxon>Euteleostomi</taxon>
        <taxon>Mammalia</taxon>
        <taxon>Eutheria</taxon>
        <taxon>Euarchontoglires</taxon>
        <taxon>Primates</taxon>
        <taxon>Haplorrhini</taxon>
        <taxon>Catarrhini</taxon>
        <taxon>Cercopithecidae</taxon>
        <taxon>Cercopithecinae</taxon>
        <taxon>Mandrillus</taxon>
    </lineage>
</organism>
<evidence type="ECO:0000259" key="1">
    <source>
        <dbReference type="Pfam" id="PF21413"/>
    </source>
</evidence>
<dbReference type="Gene3D" id="2.60.40.790">
    <property type="match status" value="1"/>
</dbReference>
<sequence length="69" mass="8008">MLTLAFDLLSQEPDFLTIAVCMPYARISEFNFYYAKPYFLKLTPPGRIAENGSENFYHSPAQRNPWPAF</sequence>
<evidence type="ECO:0000313" key="2">
    <source>
        <dbReference type="Ensembl" id="ENSMLEP00000009941.1"/>
    </source>
</evidence>
<evidence type="ECO:0000313" key="3">
    <source>
        <dbReference type="Proteomes" id="UP000233140"/>
    </source>
</evidence>
<dbReference type="InterPro" id="IPR008978">
    <property type="entry name" value="HSP20-like_chaperone"/>
</dbReference>
<dbReference type="Ensembl" id="ENSMLET00000033346.1">
    <property type="protein sequence ID" value="ENSMLEP00000009941.1"/>
    <property type="gene ID" value="ENSMLEG00000029162.1"/>
</dbReference>
<dbReference type="InterPro" id="IPR048696">
    <property type="entry name" value="SHQ1-like_CS"/>
</dbReference>
<keyword evidence="3" id="KW-1185">Reference proteome</keyword>
<dbReference type="Proteomes" id="UP000233140">
    <property type="component" value="Unassembled WGS sequence"/>
</dbReference>
<name>A0A2K5Y305_MANLE</name>
<dbReference type="AlphaFoldDB" id="A0A2K5Y305"/>
<accession>A0A2K5Y305</accession>
<protein>
    <recommendedName>
        <fullName evidence="1">SHQ1-like CS domain-containing protein</fullName>
    </recommendedName>
</protein>